<evidence type="ECO:0000313" key="1">
    <source>
        <dbReference type="EMBL" id="GBL82158.1"/>
    </source>
</evidence>
<evidence type="ECO:0000313" key="2">
    <source>
        <dbReference type="Proteomes" id="UP000499080"/>
    </source>
</evidence>
<name>A0A4Y2AR29_ARAVE</name>
<dbReference type="AlphaFoldDB" id="A0A4Y2AR29"/>
<proteinExistence type="predicted"/>
<reference evidence="1 2" key="1">
    <citation type="journal article" date="2019" name="Sci. Rep.">
        <title>Orb-weaving spider Araneus ventricosus genome elucidates the spidroin gene catalogue.</title>
        <authorList>
            <person name="Kono N."/>
            <person name="Nakamura H."/>
            <person name="Ohtoshi R."/>
            <person name="Moran D.A.P."/>
            <person name="Shinohara A."/>
            <person name="Yoshida Y."/>
            <person name="Fujiwara M."/>
            <person name="Mori M."/>
            <person name="Tomita M."/>
            <person name="Arakawa K."/>
        </authorList>
    </citation>
    <scope>NUCLEOTIDE SEQUENCE [LARGE SCALE GENOMIC DNA]</scope>
</reference>
<sequence length="89" mass="10380">MAASDGMINCILPETCYEVGSFSQHKYEELCRKGILLITRYFQGCIMINCFLIGIYHEAGSLSLHEYQELYPLKHDPNHQIFTWLHQKV</sequence>
<dbReference type="EMBL" id="BGPR01000028">
    <property type="protein sequence ID" value="GBL82158.1"/>
    <property type="molecule type" value="Genomic_DNA"/>
</dbReference>
<organism evidence="1 2">
    <name type="scientific">Araneus ventricosus</name>
    <name type="common">Orbweaver spider</name>
    <name type="synonym">Epeira ventricosa</name>
    <dbReference type="NCBI Taxonomy" id="182803"/>
    <lineage>
        <taxon>Eukaryota</taxon>
        <taxon>Metazoa</taxon>
        <taxon>Ecdysozoa</taxon>
        <taxon>Arthropoda</taxon>
        <taxon>Chelicerata</taxon>
        <taxon>Arachnida</taxon>
        <taxon>Araneae</taxon>
        <taxon>Araneomorphae</taxon>
        <taxon>Entelegynae</taxon>
        <taxon>Araneoidea</taxon>
        <taxon>Araneidae</taxon>
        <taxon>Araneus</taxon>
    </lineage>
</organism>
<keyword evidence="2" id="KW-1185">Reference proteome</keyword>
<dbReference type="Proteomes" id="UP000499080">
    <property type="component" value="Unassembled WGS sequence"/>
</dbReference>
<gene>
    <name evidence="1" type="ORF">AVEN_252354_1</name>
</gene>
<protein>
    <submittedName>
        <fullName evidence="1">Uncharacterized protein</fullName>
    </submittedName>
</protein>
<comment type="caution">
    <text evidence="1">The sequence shown here is derived from an EMBL/GenBank/DDBJ whole genome shotgun (WGS) entry which is preliminary data.</text>
</comment>
<accession>A0A4Y2AR29</accession>